<keyword evidence="3" id="KW-1185">Reference proteome</keyword>
<reference evidence="2" key="1">
    <citation type="journal article" date="2014" name="Int. J. Syst. Evol. Microbiol.">
        <title>Complete genome sequence of Corynebacterium casei LMG S-19264T (=DSM 44701T), isolated from a smear-ripened cheese.</title>
        <authorList>
            <consortium name="US DOE Joint Genome Institute (JGI-PGF)"/>
            <person name="Walter F."/>
            <person name="Albersmeier A."/>
            <person name="Kalinowski J."/>
            <person name="Ruckert C."/>
        </authorList>
    </citation>
    <scope>NUCLEOTIDE SEQUENCE</scope>
    <source>
        <strain evidence="2">CGMCC 1.12506</strain>
    </source>
</reference>
<accession>A0A916Y310</accession>
<dbReference type="Proteomes" id="UP000625735">
    <property type="component" value="Unassembled WGS sequence"/>
</dbReference>
<dbReference type="Pfam" id="PF12732">
    <property type="entry name" value="YtxH"/>
    <property type="match status" value="1"/>
</dbReference>
<keyword evidence="1" id="KW-0812">Transmembrane</keyword>
<organism evidence="2 3">
    <name type="scientific">Flavobacterium orientale</name>
    <dbReference type="NCBI Taxonomy" id="1756020"/>
    <lineage>
        <taxon>Bacteria</taxon>
        <taxon>Pseudomonadati</taxon>
        <taxon>Bacteroidota</taxon>
        <taxon>Flavobacteriia</taxon>
        <taxon>Flavobacteriales</taxon>
        <taxon>Flavobacteriaceae</taxon>
        <taxon>Flavobacterium</taxon>
    </lineage>
</organism>
<dbReference type="EMBL" id="BMFG01000006">
    <property type="protein sequence ID" value="GGD27268.1"/>
    <property type="molecule type" value="Genomic_DNA"/>
</dbReference>
<evidence type="ECO:0000256" key="1">
    <source>
        <dbReference type="SAM" id="Phobius"/>
    </source>
</evidence>
<gene>
    <name evidence="2" type="ORF">GCM10011343_16910</name>
</gene>
<reference evidence="2" key="2">
    <citation type="submission" date="2020-09" db="EMBL/GenBank/DDBJ databases">
        <authorList>
            <person name="Sun Q."/>
            <person name="Zhou Y."/>
        </authorList>
    </citation>
    <scope>NUCLEOTIDE SEQUENCE</scope>
    <source>
        <strain evidence="2">CGMCC 1.12506</strain>
    </source>
</reference>
<evidence type="ECO:0008006" key="4">
    <source>
        <dbReference type="Google" id="ProtNLM"/>
    </source>
</evidence>
<keyword evidence="1" id="KW-1133">Transmembrane helix</keyword>
<name>A0A916Y310_9FLAO</name>
<sequence>MTNNQFTLGLLGGFAVGALLGVLFAPEKGTVTRKKMKNQYDDYADELKHKFDSFSDTVTNKFSDLERKTNKIVANSNE</sequence>
<protein>
    <recommendedName>
        <fullName evidence="4">Gas vesicle protein</fullName>
    </recommendedName>
</protein>
<evidence type="ECO:0000313" key="3">
    <source>
        <dbReference type="Proteomes" id="UP000625735"/>
    </source>
</evidence>
<dbReference type="RefSeq" id="WP_188362130.1">
    <property type="nucleotide sequence ID" value="NZ_BMFG01000006.1"/>
</dbReference>
<dbReference type="AlphaFoldDB" id="A0A916Y310"/>
<feature type="transmembrane region" description="Helical" evidence="1">
    <location>
        <begin position="6"/>
        <end position="26"/>
    </location>
</feature>
<dbReference type="InterPro" id="IPR024623">
    <property type="entry name" value="YtxH"/>
</dbReference>
<comment type="caution">
    <text evidence="2">The sequence shown here is derived from an EMBL/GenBank/DDBJ whole genome shotgun (WGS) entry which is preliminary data.</text>
</comment>
<evidence type="ECO:0000313" key="2">
    <source>
        <dbReference type="EMBL" id="GGD27268.1"/>
    </source>
</evidence>
<keyword evidence="1" id="KW-0472">Membrane</keyword>
<proteinExistence type="predicted"/>